<dbReference type="PANTHER" id="PTHR42840:SF3">
    <property type="entry name" value="BINDING ROSSMANN FOLD OXIDOREDUCTASE, PUTATIVE (AFU_ORTHOLOGUE AFUA_2G10240)-RELATED"/>
    <property type="match status" value="1"/>
</dbReference>
<dbReference type="OrthoDB" id="64915at2759"/>
<reference evidence="3 4" key="1">
    <citation type="journal article" date="2017" name="PLoS Biol.">
        <title>The sea cucumber genome provides insights into morphological evolution and visceral regeneration.</title>
        <authorList>
            <person name="Zhang X."/>
            <person name="Sun L."/>
            <person name="Yuan J."/>
            <person name="Sun Y."/>
            <person name="Gao Y."/>
            <person name="Zhang L."/>
            <person name="Li S."/>
            <person name="Dai H."/>
            <person name="Hamel J.F."/>
            <person name="Liu C."/>
            <person name="Yu Y."/>
            <person name="Liu S."/>
            <person name="Lin W."/>
            <person name="Guo K."/>
            <person name="Jin S."/>
            <person name="Xu P."/>
            <person name="Storey K.B."/>
            <person name="Huan P."/>
            <person name="Zhang T."/>
            <person name="Zhou Y."/>
            <person name="Zhang J."/>
            <person name="Lin C."/>
            <person name="Li X."/>
            <person name="Xing L."/>
            <person name="Huo D."/>
            <person name="Sun M."/>
            <person name="Wang L."/>
            <person name="Mercier A."/>
            <person name="Li F."/>
            <person name="Yang H."/>
            <person name="Xiang J."/>
        </authorList>
    </citation>
    <scope>NUCLEOTIDE SEQUENCE [LARGE SCALE GENOMIC DNA]</scope>
    <source>
        <strain evidence="3">Shaxun</strain>
        <tissue evidence="3">Muscle</tissue>
    </source>
</reference>
<dbReference type="GO" id="GO:0006740">
    <property type="term" value="P:NADPH regeneration"/>
    <property type="evidence" value="ECO:0007669"/>
    <property type="project" value="TreeGrafter"/>
</dbReference>
<dbReference type="GO" id="GO:0016491">
    <property type="term" value="F:oxidoreductase activity"/>
    <property type="evidence" value="ECO:0007669"/>
    <property type="project" value="UniProtKB-KW"/>
</dbReference>
<keyword evidence="1" id="KW-0560">Oxidoreductase</keyword>
<dbReference type="Gene3D" id="3.30.360.10">
    <property type="entry name" value="Dihydrodipicolinate Reductase, domain 2"/>
    <property type="match status" value="1"/>
</dbReference>
<keyword evidence="4" id="KW-1185">Reference proteome</keyword>
<dbReference type="GO" id="GO:0005737">
    <property type="term" value="C:cytoplasm"/>
    <property type="evidence" value="ECO:0007669"/>
    <property type="project" value="TreeGrafter"/>
</dbReference>
<evidence type="ECO:0000313" key="3">
    <source>
        <dbReference type="EMBL" id="PIK42262.1"/>
    </source>
</evidence>
<feature type="domain" description="Gfo/Idh/MocA-like oxidoreductase C-terminal" evidence="2">
    <location>
        <begin position="1"/>
        <end position="114"/>
    </location>
</feature>
<name>A0A2G8K2N1_STIJA</name>
<dbReference type="EMBL" id="MRZV01000947">
    <property type="protein sequence ID" value="PIK42262.1"/>
    <property type="molecule type" value="Genomic_DNA"/>
</dbReference>
<dbReference type="Pfam" id="PF02894">
    <property type="entry name" value="GFO_IDH_MocA_C"/>
    <property type="match status" value="1"/>
</dbReference>
<protein>
    <recommendedName>
        <fullName evidence="2">Gfo/Idh/MocA-like oxidoreductase C-terminal domain-containing protein</fullName>
    </recommendedName>
</protein>
<dbReference type="Proteomes" id="UP000230750">
    <property type="component" value="Unassembled WGS sequence"/>
</dbReference>
<evidence type="ECO:0000259" key="2">
    <source>
        <dbReference type="Pfam" id="PF02894"/>
    </source>
</evidence>
<accession>A0A2G8K2N1</accession>
<organism evidence="3 4">
    <name type="scientific">Stichopus japonicus</name>
    <name type="common">Sea cucumber</name>
    <dbReference type="NCBI Taxonomy" id="307972"/>
    <lineage>
        <taxon>Eukaryota</taxon>
        <taxon>Metazoa</taxon>
        <taxon>Echinodermata</taxon>
        <taxon>Eleutherozoa</taxon>
        <taxon>Echinozoa</taxon>
        <taxon>Holothuroidea</taxon>
        <taxon>Aspidochirotacea</taxon>
        <taxon>Aspidochirotida</taxon>
        <taxon>Stichopodidae</taxon>
        <taxon>Apostichopus</taxon>
    </lineage>
</organism>
<gene>
    <name evidence="3" type="ORF">BSL78_20871</name>
</gene>
<evidence type="ECO:0000256" key="1">
    <source>
        <dbReference type="ARBA" id="ARBA00023002"/>
    </source>
</evidence>
<dbReference type="InterPro" id="IPR004104">
    <property type="entry name" value="Gfo/Idh/MocA-like_OxRdtase_C"/>
</dbReference>
<dbReference type="STRING" id="307972.A0A2G8K2N1"/>
<evidence type="ECO:0000313" key="4">
    <source>
        <dbReference type="Proteomes" id="UP000230750"/>
    </source>
</evidence>
<dbReference type="PANTHER" id="PTHR42840">
    <property type="entry name" value="NAD(P)-BINDING ROSSMANN-FOLD SUPERFAMILY PROTEIN-RELATED"/>
    <property type="match status" value="1"/>
</dbReference>
<sequence length="124" mass="13950">MKFPSGCIASIDLSRHAVYGYDQRMEIFGSKGMLEQQNKAPTSIVHHNESGACKNPIEASFLQRYGEAYELELQHFINVVLGIEKEILVKKEEVIQICQITSACEESYRTGKPIYMSSFQTGAI</sequence>
<dbReference type="AlphaFoldDB" id="A0A2G8K2N1"/>
<comment type="caution">
    <text evidence="3">The sequence shown here is derived from an EMBL/GenBank/DDBJ whole genome shotgun (WGS) entry which is preliminary data.</text>
</comment>
<dbReference type="SUPFAM" id="SSF55347">
    <property type="entry name" value="Glyceraldehyde-3-phosphate dehydrogenase-like, C-terminal domain"/>
    <property type="match status" value="1"/>
</dbReference>
<proteinExistence type="predicted"/>